<reference evidence="2 3" key="1">
    <citation type="journal article" date="2004" name="Proc. Natl. Acad. Sci. U.S.A.">
        <title>Structural flexibility in the Burkholderia mallei genome.</title>
        <authorList>
            <person name="Nierman W.C."/>
            <person name="DeShazer D."/>
            <person name="Kim H.S."/>
            <person name="Tettelin H."/>
            <person name="Nelson K.E."/>
            <person name="Feldblyum T."/>
            <person name="Ulrich R.L."/>
            <person name="Ronning C.M."/>
            <person name="Brinkac L.M."/>
            <person name="Daugherty S.C."/>
            <person name="Davidsen T.D."/>
            <person name="Deboy R.T."/>
            <person name="Dimitrov G."/>
            <person name="Dodson R.J."/>
            <person name="Durkin A.S."/>
            <person name="Gwinn M.L."/>
            <person name="Haft D.H."/>
            <person name="Khouri H."/>
            <person name="Kolonay J.F."/>
            <person name="Madupu R."/>
            <person name="Mohammoud Y."/>
            <person name="Nelson W.C."/>
            <person name="Radune D."/>
            <person name="Romero C.M."/>
            <person name="Sarria S."/>
            <person name="Selengut J."/>
            <person name="Shamblin C."/>
            <person name="Sullivan S.A."/>
            <person name="White O."/>
            <person name="Yu Y."/>
            <person name="Zafar N."/>
            <person name="Zhou L."/>
            <person name="Fraser C.M."/>
        </authorList>
    </citation>
    <scope>NUCLEOTIDE SEQUENCE [LARGE SCALE GENOMIC DNA]</scope>
    <source>
        <strain evidence="2 3">ATCC 23344</strain>
    </source>
</reference>
<sequence>MNWRNAWNGRQQAASADAYRTPRPPRTLRPESAKHDGARRSIETGRGESADECRGRHAGGDGEIRVRCFVTLNDYADRSRGRAVGQCPLRAAETIDMQAEPARNATGER</sequence>
<evidence type="ECO:0000256" key="1">
    <source>
        <dbReference type="SAM" id="MobiDB-lite"/>
    </source>
</evidence>
<proteinExistence type="predicted"/>
<gene>
    <name evidence="2" type="ordered locus">BMAA0167</name>
</gene>
<dbReference type="Proteomes" id="UP000006693">
    <property type="component" value="Chromosome 2"/>
</dbReference>
<dbReference type="HOGENOM" id="CLU_2178895_0_0_4"/>
<name>A0A0H2WC58_BURMA</name>
<evidence type="ECO:0000313" key="3">
    <source>
        <dbReference type="Proteomes" id="UP000006693"/>
    </source>
</evidence>
<dbReference type="AlphaFoldDB" id="A0A0H2WC58"/>
<keyword evidence="3" id="KW-1185">Reference proteome</keyword>
<evidence type="ECO:0000313" key="2">
    <source>
        <dbReference type="EMBL" id="AAU46271.1"/>
    </source>
</evidence>
<accession>A0A0H2WC58</accession>
<protein>
    <submittedName>
        <fullName evidence="2">Uncharacterized protein</fullName>
    </submittedName>
</protein>
<feature type="region of interest" description="Disordered" evidence="1">
    <location>
        <begin position="1"/>
        <end position="60"/>
    </location>
</feature>
<dbReference type="EMBL" id="CP000011">
    <property type="protein sequence ID" value="AAU46271.1"/>
    <property type="molecule type" value="Genomic_DNA"/>
</dbReference>
<dbReference type="KEGG" id="bma:BMAA0167"/>
<feature type="compositionally biased region" description="Basic and acidic residues" evidence="1">
    <location>
        <begin position="28"/>
        <end position="60"/>
    </location>
</feature>
<organism evidence="2 3">
    <name type="scientific">Burkholderia mallei (strain ATCC 23344)</name>
    <dbReference type="NCBI Taxonomy" id="243160"/>
    <lineage>
        <taxon>Bacteria</taxon>
        <taxon>Pseudomonadati</taxon>
        <taxon>Pseudomonadota</taxon>
        <taxon>Betaproteobacteria</taxon>
        <taxon>Burkholderiales</taxon>
        <taxon>Burkholderiaceae</taxon>
        <taxon>Burkholderia</taxon>
        <taxon>pseudomallei group</taxon>
    </lineage>
</organism>